<dbReference type="GO" id="GO:0004152">
    <property type="term" value="F:dihydroorotate dehydrogenase activity"/>
    <property type="evidence" value="ECO:0007669"/>
    <property type="project" value="UniProtKB-UniRule"/>
</dbReference>
<dbReference type="SUPFAM" id="SSF51395">
    <property type="entry name" value="FMN-linked oxidoreductases"/>
    <property type="match status" value="1"/>
</dbReference>
<feature type="binding site" evidence="9">
    <location>
        <begin position="257"/>
        <end position="258"/>
    </location>
    <ligand>
        <name>FMN</name>
        <dbReference type="ChEBI" id="CHEBI:58210"/>
    </ligand>
</feature>
<comment type="pathway">
    <text evidence="2 9">Pyrimidine metabolism; UMP biosynthesis via de novo pathway.</text>
</comment>
<sequence length="320" mass="34438">MDRFSKWKRLNGMKCNLRTDLGRIGILRNPIIISSGTFGLSKPYFDLLESEYVGAVVTKTITLNPKEGNAQPRILEGPSSMINSIGLENPGVLSFIEEYKDGYGKLEIPVIVSISGNSVSEFVEIADRLNDIDGAAAIELNLSCPNVDSEGLSFGSSPERIGNVVSECSKTSKYPLIAKLSPFQSIDASFARSAEMAGASAISLINTVPAMKIDINRFRSALGALSGGMSGPAIRPIALKMVYEISRDIDLPIIGMGGISNGEDAVEFIMAGATAISIGTMNMIDPSIPKSITKFFENFMQVHSLLDTAEIAQRFIQRNS</sequence>
<dbReference type="InterPro" id="IPR024920">
    <property type="entry name" value="Dihydroorotate_DH_1"/>
</dbReference>
<feature type="binding site" evidence="9">
    <location>
        <position position="179"/>
    </location>
    <ligand>
        <name>FMN</name>
        <dbReference type="ChEBI" id="CHEBI:58210"/>
    </ligand>
</feature>
<dbReference type="HAMAP" id="MF_00224">
    <property type="entry name" value="DHO_dh_type1"/>
    <property type="match status" value="1"/>
</dbReference>
<feature type="active site" description="Nucleophile" evidence="9">
    <location>
        <position position="144"/>
    </location>
</feature>
<feature type="binding site" evidence="9">
    <location>
        <position position="141"/>
    </location>
    <ligand>
        <name>substrate</name>
    </ligand>
</feature>
<evidence type="ECO:0000256" key="1">
    <source>
        <dbReference type="ARBA" id="ARBA00004496"/>
    </source>
</evidence>
<gene>
    <name evidence="9" type="primary">pyrD</name>
    <name evidence="11" type="ORF">ENN47_09395</name>
</gene>
<dbReference type="InterPro" id="IPR012135">
    <property type="entry name" value="Dihydroorotate_DH_1_2"/>
</dbReference>
<dbReference type="AlphaFoldDB" id="A0A7C1CUH5"/>
<feature type="binding site" evidence="9">
    <location>
        <position position="205"/>
    </location>
    <ligand>
        <name>FMN</name>
        <dbReference type="ChEBI" id="CHEBI:58210"/>
    </ligand>
</feature>
<feature type="binding site" evidence="9">
    <location>
        <begin position="279"/>
        <end position="280"/>
    </location>
    <ligand>
        <name>FMN</name>
        <dbReference type="ChEBI" id="CHEBI:58210"/>
    </ligand>
</feature>
<comment type="function">
    <text evidence="9">Catalyzes the conversion of dihydroorotate to orotate.</text>
</comment>
<keyword evidence="6 9" id="KW-0288">FMN</keyword>
<dbReference type="EC" id="1.3.-.-" evidence="9"/>
<feature type="binding site" evidence="9">
    <location>
        <begin position="83"/>
        <end position="87"/>
    </location>
    <ligand>
        <name>substrate</name>
    </ligand>
</feature>
<dbReference type="CDD" id="cd04740">
    <property type="entry name" value="DHOD_1B_like"/>
    <property type="match status" value="1"/>
</dbReference>
<dbReference type="Proteomes" id="UP000886198">
    <property type="component" value="Unassembled WGS sequence"/>
</dbReference>
<evidence type="ECO:0000256" key="4">
    <source>
        <dbReference type="ARBA" id="ARBA00022490"/>
    </source>
</evidence>
<evidence type="ECO:0000256" key="3">
    <source>
        <dbReference type="ARBA" id="ARBA00008008"/>
    </source>
</evidence>
<feature type="binding site" evidence="9">
    <location>
        <position position="35"/>
    </location>
    <ligand>
        <name>FMN</name>
        <dbReference type="ChEBI" id="CHEBI:58210"/>
    </ligand>
</feature>
<evidence type="ECO:0000256" key="6">
    <source>
        <dbReference type="ARBA" id="ARBA00022643"/>
    </source>
</evidence>
<proteinExistence type="inferred from homology"/>
<comment type="caution">
    <text evidence="9">Lacks conserved residue(s) required for the propagation of feature annotation.</text>
</comment>
<keyword evidence="5 9" id="KW-0285">Flavoprotein</keyword>
<evidence type="ECO:0000256" key="7">
    <source>
        <dbReference type="ARBA" id="ARBA00022975"/>
    </source>
</evidence>
<protein>
    <recommendedName>
        <fullName evidence="9">Dihydroorotate dehydrogenase</fullName>
        <shortName evidence="9">DHOD</shortName>
        <shortName evidence="9">DHODase</shortName>
        <shortName evidence="9">DHOdehase</shortName>
        <ecNumber evidence="9">1.3.-.-</ecNumber>
    </recommendedName>
</protein>
<dbReference type="NCBIfam" id="NF005574">
    <property type="entry name" value="PRK07259.1"/>
    <property type="match status" value="1"/>
</dbReference>
<keyword evidence="4 9" id="KW-0963">Cytoplasm</keyword>
<dbReference type="InterPro" id="IPR013785">
    <property type="entry name" value="Aldolase_TIM"/>
</dbReference>
<dbReference type="GO" id="GO:0044205">
    <property type="term" value="P:'de novo' UMP biosynthetic process"/>
    <property type="evidence" value="ECO:0007669"/>
    <property type="project" value="UniProtKB-UniRule"/>
</dbReference>
<name>A0A7C1CUH5_9BACT</name>
<comment type="caution">
    <text evidence="11">The sequence shown here is derived from an EMBL/GenBank/DDBJ whole genome shotgun (WGS) entry which is preliminary data.</text>
</comment>
<dbReference type="GO" id="GO:0006207">
    <property type="term" value="P:'de novo' pyrimidine nucleobase biosynthetic process"/>
    <property type="evidence" value="ECO:0007669"/>
    <property type="project" value="InterPro"/>
</dbReference>
<dbReference type="NCBIfam" id="TIGR01037">
    <property type="entry name" value="pyrD_sub1_fam"/>
    <property type="match status" value="1"/>
</dbReference>
<comment type="cofactor">
    <cofactor evidence="9">
        <name>FMN</name>
        <dbReference type="ChEBI" id="CHEBI:58210"/>
    </cofactor>
    <text evidence="9">Binds 1 FMN per subunit.</text>
</comment>
<dbReference type="FunFam" id="3.20.20.70:FF:000027">
    <property type="entry name" value="Dihydropyrimidine dehydrogenase [NADP(+)]"/>
    <property type="match status" value="1"/>
</dbReference>
<dbReference type="InterPro" id="IPR050074">
    <property type="entry name" value="DHO_dehydrogenase"/>
</dbReference>
<dbReference type="UniPathway" id="UPA00070"/>
<dbReference type="GO" id="GO:0005737">
    <property type="term" value="C:cytoplasm"/>
    <property type="evidence" value="ECO:0007669"/>
    <property type="project" value="UniProtKB-SubCell"/>
</dbReference>
<evidence type="ECO:0000256" key="2">
    <source>
        <dbReference type="ARBA" id="ARBA00004725"/>
    </source>
</evidence>
<evidence type="ECO:0000256" key="5">
    <source>
        <dbReference type="ARBA" id="ARBA00022630"/>
    </source>
</evidence>
<accession>A0A7C1CUH5</accession>
<evidence type="ECO:0000313" key="11">
    <source>
        <dbReference type="EMBL" id="HDP78377.1"/>
    </source>
</evidence>
<dbReference type="PROSITE" id="PS00911">
    <property type="entry name" value="DHODEHASE_1"/>
    <property type="match status" value="1"/>
</dbReference>
<feature type="binding site" evidence="9">
    <location>
        <position position="59"/>
    </location>
    <ligand>
        <name>substrate</name>
    </ligand>
</feature>
<evidence type="ECO:0000256" key="8">
    <source>
        <dbReference type="ARBA" id="ARBA00023002"/>
    </source>
</evidence>
<comment type="catalytic activity">
    <reaction evidence="9">
        <text>(S)-dihydroorotate + A = orotate + AH2</text>
        <dbReference type="Rhea" id="RHEA:18073"/>
        <dbReference type="ChEBI" id="CHEBI:13193"/>
        <dbReference type="ChEBI" id="CHEBI:17499"/>
        <dbReference type="ChEBI" id="CHEBI:30839"/>
        <dbReference type="ChEBI" id="CHEBI:30864"/>
    </reaction>
</comment>
<feature type="binding site" evidence="9">
    <location>
        <begin position="59"/>
        <end position="60"/>
    </location>
    <ligand>
        <name>FMN</name>
        <dbReference type="ChEBI" id="CHEBI:58210"/>
    </ligand>
</feature>
<feature type="binding site" evidence="9">
    <location>
        <position position="231"/>
    </location>
    <ligand>
        <name>FMN</name>
        <dbReference type="ChEBI" id="CHEBI:58210"/>
    </ligand>
</feature>
<comment type="similarity">
    <text evidence="3 9">Belongs to the dihydroorotate dehydrogenase family. Type 1 subfamily.</text>
</comment>
<dbReference type="Gene3D" id="3.20.20.70">
    <property type="entry name" value="Aldolase class I"/>
    <property type="match status" value="1"/>
</dbReference>
<dbReference type="EMBL" id="DSBT01000287">
    <property type="protein sequence ID" value="HDP78377.1"/>
    <property type="molecule type" value="Genomic_DNA"/>
</dbReference>
<dbReference type="InterPro" id="IPR033888">
    <property type="entry name" value="DHOD_1B"/>
</dbReference>
<feature type="binding site" evidence="9">
    <location>
        <position position="141"/>
    </location>
    <ligand>
        <name>FMN</name>
        <dbReference type="ChEBI" id="CHEBI:58210"/>
    </ligand>
</feature>
<dbReference type="InterPro" id="IPR001295">
    <property type="entry name" value="Dihydroorotate_DH_CS"/>
</dbReference>
<keyword evidence="7 9" id="KW-0665">Pyrimidine biosynthesis</keyword>
<dbReference type="PIRSF" id="PIRSF000164">
    <property type="entry name" value="DHO_oxidase"/>
    <property type="match status" value="1"/>
</dbReference>
<comment type="subcellular location">
    <subcellularLocation>
        <location evidence="1 9">Cytoplasm</location>
    </subcellularLocation>
</comment>
<feature type="binding site" evidence="9">
    <location>
        <begin position="206"/>
        <end position="207"/>
    </location>
    <ligand>
        <name>substrate</name>
    </ligand>
</feature>
<evidence type="ECO:0000259" key="10">
    <source>
        <dbReference type="Pfam" id="PF01180"/>
    </source>
</evidence>
<dbReference type="PANTHER" id="PTHR48109:SF1">
    <property type="entry name" value="DIHYDROOROTATE DEHYDROGENASE (FUMARATE)"/>
    <property type="match status" value="1"/>
</dbReference>
<dbReference type="PROSITE" id="PS00912">
    <property type="entry name" value="DHODEHASE_2"/>
    <property type="match status" value="1"/>
</dbReference>
<dbReference type="InterPro" id="IPR005720">
    <property type="entry name" value="Dihydroorotate_DH_cat"/>
</dbReference>
<reference evidence="11" key="1">
    <citation type="journal article" date="2020" name="mSystems">
        <title>Genome- and Community-Level Interaction Insights into Carbon Utilization and Element Cycling Functions of Hydrothermarchaeota in Hydrothermal Sediment.</title>
        <authorList>
            <person name="Zhou Z."/>
            <person name="Liu Y."/>
            <person name="Xu W."/>
            <person name="Pan J."/>
            <person name="Luo Z.H."/>
            <person name="Li M."/>
        </authorList>
    </citation>
    <scope>NUCLEOTIDE SEQUENCE [LARGE SCALE GENOMIC DNA]</scope>
    <source>
        <strain evidence="11">SpSt-1179</strain>
    </source>
</reference>
<keyword evidence="8 9" id="KW-0560">Oxidoreductase</keyword>
<feature type="domain" description="Dihydroorotate dehydrogenase catalytic" evidence="10">
    <location>
        <begin position="27"/>
        <end position="299"/>
    </location>
</feature>
<evidence type="ECO:0000256" key="9">
    <source>
        <dbReference type="HAMAP-Rule" id="MF_00224"/>
    </source>
</evidence>
<dbReference type="PANTHER" id="PTHR48109">
    <property type="entry name" value="DIHYDROOROTATE DEHYDROGENASE (QUINONE), MITOCHONDRIAL-RELATED"/>
    <property type="match status" value="1"/>
</dbReference>
<dbReference type="InterPro" id="IPR049622">
    <property type="entry name" value="Dihydroorotate_DH_I"/>
</dbReference>
<organism evidence="11">
    <name type="scientific">Mesotoga infera</name>
    <dbReference type="NCBI Taxonomy" id="1236046"/>
    <lineage>
        <taxon>Bacteria</taxon>
        <taxon>Thermotogati</taxon>
        <taxon>Thermotogota</taxon>
        <taxon>Thermotogae</taxon>
        <taxon>Kosmotogales</taxon>
        <taxon>Kosmotogaceae</taxon>
        <taxon>Mesotoga</taxon>
    </lineage>
</organism>
<dbReference type="Pfam" id="PF01180">
    <property type="entry name" value="DHO_dh"/>
    <property type="match status" value="1"/>
</dbReference>